<dbReference type="InterPro" id="IPR045125">
    <property type="entry name" value="Sub1/Tcp4-like"/>
</dbReference>
<dbReference type="GO" id="GO:0003677">
    <property type="term" value="F:DNA binding"/>
    <property type="evidence" value="ECO:0007669"/>
    <property type="project" value="UniProtKB-KW"/>
</dbReference>
<dbReference type="InterPro" id="IPR009044">
    <property type="entry name" value="ssDNA-bd_transcriptional_reg"/>
</dbReference>
<evidence type="ECO:0000256" key="2">
    <source>
        <dbReference type="ARBA" id="ARBA00009001"/>
    </source>
</evidence>
<dbReference type="GO" id="GO:0060261">
    <property type="term" value="P:positive regulation of transcription initiation by RNA polymerase II"/>
    <property type="evidence" value="ECO:0007669"/>
    <property type="project" value="InterPro"/>
</dbReference>
<name>A0AAG5DIV0_ANOAO</name>
<evidence type="ECO:0000256" key="3">
    <source>
        <dbReference type="ARBA" id="ARBA00023015"/>
    </source>
</evidence>
<reference evidence="9" key="1">
    <citation type="submission" date="2024-04" db="UniProtKB">
        <authorList>
            <consortium name="EnsemblMetazoa"/>
        </authorList>
    </citation>
    <scope>IDENTIFICATION</scope>
    <source>
        <strain evidence="9">EBRO</strain>
    </source>
</reference>
<keyword evidence="10" id="KW-1185">Reference proteome</keyword>
<comment type="similarity">
    <text evidence="2">Belongs to the transcriptional coactivator PC4 family.</text>
</comment>
<dbReference type="Proteomes" id="UP000075880">
    <property type="component" value="Unassembled WGS sequence"/>
</dbReference>
<feature type="domain" description="Transcriptional coactivator p15 (PC4) C-terminal" evidence="8">
    <location>
        <begin position="42"/>
        <end position="90"/>
    </location>
</feature>
<organism evidence="9 10">
    <name type="scientific">Anopheles atroparvus</name>
    <name type="common">European mosquito</name>
    <dbReference type="NCBI Taxonomy" id="41427"/>
    <lineage>
        <taxon>Eukaryota</taxon>
        <taxon>Metazoa</taxon>
        <taxon>Ecdysozoa</taxon>
        <taxon>Arthropoda</taxon>
        <taxon>Hexapoda</taxon>
        <taxon>Insecta</taxon>
        <taxon>Pterygota</taxon>
        <taxon>Neoptera</taxon>
        <taxon>Endopterygota</taxon>
        <taxon>Diptera</taxon>
        <taxon>Nematocera</taxon>
        <taxon>Culicoidea</taxon>
        <taxon>Culicidae</taxon>
        <taxon>Anophelinae</taxon>
        <taxon>Anopheles</taxon>
    </lineage>
</organism>
<dbReference type="InterPro" id="IPR003173">
    <property type="entry name" value="PC4_C"/>
</dbReference>
<evidence type="ECO:0000259" key="8">
    <source>
        <dbReference type="Pfam" id="PF02229"/>
    </source>
</evidence>
<evidence type="ECO:0000256" key="1">
    <source>
        <dbReference type="ARBA" id="ARBA00004123"/>
    </source>
</evidence>
<keyword evidence="6" id="KW-0539">Nucleus</keyword>
<evidence type="ECO:0000256" key="7">
    <source>
        <dbReference type="SAM" id="MobiDB-lite"/>
    </source>
</evidence>
<dbReference type="GO" id="GO:0003713">
    <property type="term" value="F:transcription coactivator activity"/>
    <property type="evidence" value="ECO:0007669"/>
    <property type="project" value="InterPro"/>
</dbReference>
<dbReference type="PANTHER" id="PTHR13215">
    <property type="entry name" value="RNA POLYMERASE II TRANSCRIPTIONAL COACTIVATOR"/>
    <property type="match status" value="1"/>
</dbReference>
<evidence type="ECO:0000313" key="9">
    <source>
        <dbReference type="EnsemblMetazoa" id="ENSAATROPP011182"/>
    </source>
</evidence>
<evidence type="ECO:0000256" key="4">
    <source>
        <dbReference type="ARBA" id="ARBA00023125"/>
    </source>
</evidence>
<feature type="compositionally biased region" description="Basic and acidic residues" evidence="7">
    <location>
        <begin position="16"/>
        <end position="32"/>
    </location>
</feature>
<evidence type="ECO:0000256" key="6">
    <source>
        <dbReference type="ARBA" id="ARBA00023242"/>
    </source>
</evidence>
<dbReference type="Gene3D" id="2.30.31.10">
    <property type="entry name" value="Transcriptional Coactivator Pc4, Chain A"/>
    <property type="match status" value="1"/>
</dbReference>
<protein>
    <recommendedName>
        <fullName evidence="8">Transcriptional coactivator p15 (PC4) C-terminal domain-containing protein</fullName>
    </recommendedName>
</protein>
<proteinExistence type="inferred from homology"/>
<feature type="region of interest" description="Disordered" evidence="7">
    <location>
        <begin position="1"/>
        <end position="44"/>
    </location>
</feature>
<dbReference type="EnsemblMetazoa" id="ENSAATROPT012324">
    <property type="protein sequence ID" value="ENSAATROPP011182"/>
    <property type="gene ID" value="ENSAATROPG010029"/>
</dbReference>
<comment type="subcellular location">
    <subcellularLocation>
        <location evidence="1">Nucleus</location>
    </subcellularLocation>
</comment>
<dbReference type="GO" id="GO:0005634">
    <property type="term" value="C:nucleus"/>
    <property type="evidence" value="ECO:0007669"/>
    <property type="project" value="UniProtKB-SubCell"/>
</dbReference>
<dbReference type="SUPFAM" id="SSF54447">
    <property type="entry name" value="ssDNA-binding transcriptional regulator domain"/>
    <property type="match status" value="1"/>
</dbReference>
<evidence type="ECO:0000256" key="5">
    <source>
        <dbReference type="ARBA" id="ARBA00023163"/>
    </source>
</evidence>
<sequence length="101" mass="11368">MPKTKKKESSSDDSGPDDRTPVKKTKTDKDSAGGEEGFSLNGNKRKVTVSEFKGRVYVNIREYYEKDGKTLPSKKGISLTVPEWKKLLEHADGINEMTKKF</sequence>
<keyword evidence="4" id="KW-0238">DNA-binding</keyword>
<keyword evidence="5" id="KW-0804">Transcription</keyword>
<dbReference type="AlphaFoldDB" id="A0AAG5DIV0"/>
<keyword evidence="3" id="KW-0805">Transcription regulation</keyword>
<evidence type="ECO:0000313" key="10">
    <source>
        <dbReference type="Proteomes" id="UP000075880"/>
    </source>
</evidence>
<accession>A0AAG5DIV0</accession>
<dbReference type="Pfam" id="PF02229">
    <property type="entry name" value="PC4"/>
    <property type="match status" value="1"/>
</dbReference>